<comment type="caution">
    <text evidence="1">The sequence shown here is derived from an EMBL/GenBank/DDBJ whole genome shotgun (WGS) entry which is preliminary data.</text>
</comment>
<proteinExistence type="predicted"/>
<sequence>MANMGSKGITRYEETFAADNIGSAGNGVAWLETNDAGTAFARAVAAGKGLHVFGATSTGGADRHEFLSDKFMFTGQEGHSSVEILLQLGAITDVAFNFGFFDAVTGANSILPAKIDSEVITGQVADGFIGFLYDSNATYDELHCFWANGGVDTTTAIADLRMVGLAPIASKWLYMKVEMQDRGSGKGVRATFLTVDSNGRSAEKVFNTSVDRDLPLDYYLGVINRTTTAVNIYLKGVAWEQSIPNM</sequence>
<gene>
    <name evidence="1" type="ORF">LCGC14_0572300</name>
</gene>
<evidence type="ECO:0000313" key="1">
    <source>
        <dbReference type="EMBL" id="KKN56457.1"/>
    </source>
</evidence>
<dbReference type="EMBL" id="LAZR01000843">
    <property type="protein sequence ID" value="KKN56457.1"/>
    <property type="molecule type" value="Genomic_DNA"/>
</dbReference>
<dbReference type="AlphaFoldDB" id="A0A0F9S2J8"/>
<accession>A0A0F9S2J8</accession>
<organism evidence="1">
    <name type="scientific">marine sediment metagenome</name>
    <dbReference type="NCBI Taxonomy" id="412755"/>
    <lineage>
        <taxon>unclassified sequences</taxon>
        <taxon>metagenomes</taxon>
        <taxon>ecological metagenomes</taxon>
    </lineage>
</organism>
<name>A0A0F9S2J8_9ZZZZ</name>
<reference evidence="1" key="1">
    <citation type="journal article" date="2015" name="Nature">
        <title>Complex archaea that bridge the gap between prokaryotes and eukaryotes.</title>
        <authorList>
            <person name="Spang A."/>
            <person name="Saw J.H."/>
            <person name="Jorgensen S.L."/>
            <person name="Zaremba-Niedzwiedzka K."/>
            <person name="Martijn J."/>
            <person name="Lind A.E."/>
            <person name="van Eijk R."/>
            <person name="Schleper C."/>
            <person name="Guy L."/>
            <person name="Ettema T.J."/>
        </authorList>
    </citation>
    <scope>NUCLEOTIDE SEQUENCE</scope>
</reference>
<protein>
    <submittedName>
        <fullName evidence="1">Uncharacterized protein</fullName>
    </submittedName>
</protein>